<gene>
    <name evidence="2" type="ORF">LY89DRAFT_770453</name>
</gene>
<dbReference type="AlphaFoldDB" id="A0A194XM40"/>
<dbReference type="GeneID" id="28831572"/>
<protein>
    <submittedName>
        <fullName evidence="2">Uncharacterized protein</fullName>
    </submittedName>
</protein>
<feature type="compositionally biased region" description="Basic and acidic residues" evidence="1">
    <location>
        <begin position="146"/>
        <end position="156"/>
    </location>
</feature>
<proteinExistence type="predicted"/>
<evidence type="ECO:0000256" key="1">
    <source>
        <dbReference type="SAM" id="MobiDB-lite"/>
    </source>
</evidence>
<feature type="region of interest" description="Disordered" evidence="1">
    <location>
        <begin position="200"/>
        <end position="235"/>
    </location>
</feature>
<dbReference type="EMBL" id="KQ947408">
    <property type="protein sequence ID" value="KUJ21206.1"/>
    <property type="molecule type" value="Genomic_DNA"/>
</dbReference>
<evidence type="ECO:0000313" key="2">
    <source>
        <dbReference type="EMBL" id="KUJ21206.1"/>
    </source>
</evidence>
<dbReference type="InParanoid" id="A0A194XM40"/>
<name>A0A194XM40_MOLSC</name>
<sequence length="258" mass="29680">MLDVVLDSKLKCKECRGPPEARCYTFKFAAAAIVAYRTIPSLLAIRRKNEEEGKRKKIKEEARRKRKEGEARRNVLRDRIKEEEVVAEACCLEQARRRKEEKERVEKIREEMKIKEQAMAEQAQILEEARRKNQEQEIAAPASYLDETKRDKEPKKPLGNIRVGIKEQAMAEQAQVLEEARGQKKERGLELELSYDLTAAAGKAQKDHKPEPNSTSSGDATPAPKEEEEEWEDISIDLADEMAELEMESRDLDGWVMV</sequence>
<dbReference type="Proteomes" id="UP000070700">
    <property type="component" value="Unassembled WGS sequence"/>
</dbReference>
<dbReference type="RefSeq" id="XP_018075561.1">
    <property type="nucleotide sequence ID" value="XM_018221846.1"/>
</dbReference>
<feature type="region of interest" description="Disordered" evidence="1">
    <location>
        <begin position="53"/>
        <end position="72"/>
    </location>
</feature>
<feature type="region of interest" description="Disordered" evidence="1">
    <location>
        <begin position="140"/>
        <end position="162"/>
    </location>
</feature>
<keyword evidence="3" id="KW-1185">Reference proteome</keyword>
<dbReference type="KEGG" id="psco:LY89DRAFT_770453"/>
<reference evidence="2 3" key="1">
    <citation type="submission" date="2015-10" db="EMBL/GenBank/DDBJ databases">
        <title>Full genome of DAOMC 229536 Phialocephala scopiformis, a fungal endophyte of spruce producing the potent anti-insectan compound rugulosin.</title>
        <authorList>
            <consortium name="DOE Joint Genome Institute"/>
            <person name="Walker A.K."/>
            <person name="Frasz S.L."/>
            <person name="Seifert K.A."/>
            <person name="Miller J.D."/>
            <person name="Mondo S.J."/>
            <person name="Labutti K."/>
            <person name="Lipzen A."/>
            <person name="Dockter R."/>
            <person name="Kennedy M."/>
            <person name="Grigoriev I.V."/>
            <person name="Spatafora J.W."/>
        </authorList>
    </citation>
    <scope>NUCLEOTIDE SEQUENCE [LARGE SCALE GENOMIC DNA]</scope>
    <source>
        <strain evidence="2 3">CBS 120377</strain>
    </source>
</reference>
<organism evidence="2 3">
    <name type="scientific">Mollisia scopiformis</name>
    <name type="common">Conifer needle endophyte fungus</name>
    <name type="synonym">Phialocephala scopiformis</name>
    <dbReference type="NCBI Taxonomy" id="149040"/>
    <lineage>
        <taxon>Eukaryota</taxon>
        <taxon>Fungi</taxon>
        <taxon>Dikarya</taxon>
        <taxon>Ascomycota</taxon>
        <taxon>Pezizomycotina</taxon>
        <taxon>Leotiomycetes</taxon>
        <taxon>Helotiales</taxon>
        <taxon>Mollisiaceae</taxon>
        <taxon>Mollisia</taxon>
    </lineage>
</organism>
<evidence type="ECO:0000313" key="3">
    <source>
        <dbReference type="Proteomes" id="UP000070700"/>
    </source>
</evidence>
<feature type="compositionally biased region" description="Acidic residues" evidence="1">
    <location>
        <begin position="226"/>
        <end position="235"/>
    </location>
</feature>
<accession>A0A194XM40</accession>